<dbReference type="EMBL" id="FWYF01000001">
    <property type="protein sequence ID" value="SMD31767.1"/>
    <property type="molecule type" value="Genomic_DNA"/>
</dbReference>
<keyword evidence="3" id="KW-1185">Reference proteome</keyword>
<dbReference type="OrthoDB" id="850705at2"/>
<organism evidence="2 3">
    <name type="scientific">Reichenbachiella faecimaris</name>
    <dbReference type="NCBI Taxonomy" id="692418"/>
    <lineage>
        <taxon>Bacteria</taxon>
        <taxon>Pseudomonadati</taxon>
        <taxon>Bacteroidota</taxon>
        <taxon>Cytophagia</taxon>
        <taxon>Cytophagales</taxon>
        <taxon>Reichenbachiellaceae</taxon>
        <taxon>Reichenbachiella</taxon>
    </lineage>
</organism>
<reference evidence="2 3" key="1">
    <citation type="submission" date="2017-04" db="EMBL/GenBank/DDBJ databases">
        <authorList>
            <person name="Afonso C.L."/>
            <person name="Miller P.J."/>
            <person name="Scott M.A."/>
            <person name="Spackman E."/>
            <person name="Goraichik I."/>
            <person name="Dimitrov K.M."/>
            <person name="Suarez D.L."/>
            <person name="Swayne D.E."/>
        </authorList>
    </citation>
    <scope>NUCLEOTIDE SEQUENCE [LARGE SCALE GENOMIC DNA]</scope>
    <source>
        <strain evidence="2 3">DSM 26133</strain>
    </source>
</reference>
<sequence>MSQLSLNLYEIPFEELFGRVKEHFPRFQYDFEKHMIKIENNQRDRLGYIRLPMHVVIDDQLEILSDQARVLYVSIESGNGAICLMDGKINAYHTTFSAYMTRKKQGVSQIKYLNKKGKSRAGSRVRLAKTLEFFEEINTTLTQVLSQKKVDRIAINCSTTLVPYLHQSKVACPFGKKDARLYKIPLHISQSNFTHLDKTIKKLLAPILFYDSKYDTAFESFL</sequence>
<accession>A0A1W2G514</accession>
<gene>
    <name evidence="2" type="ORF">SAMN04488029_0104</name>
</gene>
<protein>
    <recommendedName>
        <fullName evidence="1">VLRF1 domain-containing protein</fullName>
    </recommendedName>
</protein>
<dbReference type="Proteomes" id="UP000192472">
    <property type="component" value="Unassembled WGS sequence"/>
</dbReference>
<evidence type="ECO:0000313" key="3">
    <source>
        <dbReference type="Proteomes" id="UP000192472"/>
    </source>
</evidence>
<evidence type="ECO:0000313" key="2">
    <source>
        <dbReference type="EMBL" id="SMD31767.1"/>
    </source>
</evidence>
<dbReference type="Pfam" id="PF18826">
    <property type="entry name" value="bVLRF1"/>
    <property type="match status" value="1"/>
</dbReference>
<feature type="domain" description="VLRF1" evidence="1">
    <location>
        <begin position="66"/>
        <end position="206"/>
    </location>
</feature>
<name>A0A1W2G514_REIFA</name>
<dbReference type="PROSITE" id="PS52044">
    <property type="entry name" value="VLRF1"/>
    <property type="match status" value="1"/>
</dbReference>
<dbReference type="RefSeq" id="WP_084370467.1">
    <property type="nucleotide sequence ID" value="NZ_FWYF01000001.1"/>
</dbReference>
<dbReference type="STRING" id="692418.SAMN04488029_0104"/>
<evidence type="ECO:0000259" key="1">
    <source>
        <dbReference type="PROSITE" id="PS52044"/>
    </source>
</evidence>
<proteinExistence type="predicted"/>
<dbReference type="AlphaFoldDB" id="A0A1W2G514"/>
<dbReference type="InterPro" id="IPR041175">
    <property type="entry name" value="VLRF1/Vms1"/>
</dbReference>